<gene>
    <name evidence="1" type="ORF">D7X12_31595</name>
</gene>
<name>A0A3A8N6Y2_9BACT</name>
<dbReference type="AlphaFoldDB" id="A0A3A8N6Y2"/>
<protein>
    <submittedName>
        <fullName evidence="1">Uncharacterized protein</fullName>
    </submittedName>
</protein>
<keyword evidence="2" id="KW-1185">Reference proteome</keyword>
<comment type="caution">
    <text evidence="1">The sequence shown here is derived from an EMBL/GenBank/DDBJ whole genome shotgun (WGS) entry which is preliminary data.</text>
</comment>
<dbReference type="RefSeq" id="WP_120628961.1">
    <property type="nucleotide sequence ID" value="NZ_RAWG01000274.1"/>
</dbReference>
<evidence type="ECO:0000313" key="2">
    <source>
        <dbReference type="Proteomes" id="UP000273405"/>
    </source>
</evidence>
<dbReference type="Proteomes" id="UP000273405">
    <property type="component" value="Unassembled WGS sequence"/>
</dbReference>
<reference evidence="2" key="1">
    <citation type="submission" date="2018-09" db="EMBL/GenBank/DDBJ databases">
        <authorList>
            <person name="Livingstone P.G."/>
            <person name="Whitworth D.E."/>
        </authorList>
    </citation>
    <scope>NUCLEOTIDE SEQUENCE [LARGE SCALE GENOMIC DNA]</scope>
    <source>
        <strain evidence="2">CA040B</strain>
    </source>
</reference>
<sequence length="97" mass="11053">MPPTPEQERVEAIEELLDEHRLLINEQLAVLSWQERGEGLMSGLAARAKTPEARTAATRISLALVAYQAFSRRLLLTWRHHEQGLRERLETLTPGAR</sequence>
<evidence type="ECO:0000313" key="1">
    <source>
        <dbReference type="EMBL" id="RKH36885.1"/>
    </source>
</evidence>
<dbReference type="EMBL" id="RAWG01000274">
    <property type="protein sequence ID" value="RKH36885.1"/>
    <property type="molecule type" value="Genomic_DNA"/>
</dbReference>
<dbReference type="OrthoDB" id="5520463at2"/>
<accession>A0A3A8N6Y2</accession>
<organism evidence="1 2">
    <name type="scientific">Corallococcus sicarius</name>
    <dbReference type="NCBI Taxonomy" id="2316726"/>
    <lineage>
        <taxon>Bacteria</taxon>
        <taxon>Pseudomonadati</taxon>
        <taxon>Myxococcota</taxon>
        <taxon>Myxococcia</taxon>
        <taxon>Myxococcales</taxon>
        <taxon>Cystobacterineae</taxon>
        <taxon>Myxococcaceae</taxon>
        <taxon>Corallococcus</taxon>
    </lineage>
</organism>
<proteinExistence type="predicted"/>